<comment type="subcellular location">
    <subcellularLocation>
        <location evidence="1">Cytoplasm</location>
    </subcellularLocation>
</comment>
<proteinExistence type="predicted"/>
<evidence type="ECO:0000256" key="3">
    <source>
        <dbReference type="ARBA" id="ARBA00022574"/>
    </source>
</evidence>
<evidence type="ECO:0000313" key="8">
    <source>
        <dbReference type="RefSeq" id="XP_017892136.2"/>
    </source>
</evidence>
<keyword evidence="2" id="KW-0963">Cytoplasm</keyword>
<keyword evidence="5" id="KW-0175">Coiled coil</keyword>
<accession>A0AAJ7NF62</accession>
<dbReference type="GO" id="GO:0036156">
    <property type="term" value="C:inner dynein arm"/>
    <property type="evidence" value="ECO:0007669"/>
    <property type="project" value="TreeGrafter"/>
</dbReference>
<keyword evidence="7" id="KW-1185">Reference proteome</keyword>
<dbReference type="Pfam" id="PF00400">
    <property type="entry name" value="WD40"/>
    <property type="match status" value="1"/>
</dbReference>
<dbReference type="Proteomes" id="UP000694925">
    <property type="component" value="Unplaced"/>
</dbReference>
<sequence length="963" mass="110707">MIWLLNGSSVVAEVNGMPRKRVKSPHGWTLVDENIENVEHLKLDRKTQRELGCLVGEHVFLEYPWAFVPRDVIVRFAKIPDSPLAPFQEEIEIYKSDTFLLGYSSDQLISDDFVICLTEKAKHFVRQTNKNITNSILNRVISKVIKTSKSWKSLGSDIEVDETFVKNTRDFFEIEIVVPGKILGSCQVLTDRNANDTRDSCVQLVNADEKFENIERKCISKSIQTHLQSRETAVQTHISYPRNAWTQYVYKDTLNEAPAEDLEDPEEEEQLQEEAEGNGGSLDKHTCESKETDEETRERTPLELFLDDGLPEMIDTIKYNAAVNLHVDDVQNLSQDVREVKTFSSTPMFCEQLSVINLNLTVDKAVSDVSVHNALTEYIAISYRTWKNGCAREGEFQTRVLIWNLNDPLRPLLALQDHREIYSVSFSPRNDSLVLGGCSTGQIVIWNIHDHLCTDRNTKLGVSLQNNLPMFRPIVVSDKHGSHRSSVRKIQWIPAKYRVEPNGKLTKPSISSTVQFLTVSKDGTVYIWDLRPDDEDSHELLQPTLRLVIRISNEKSVNFSPLCVCLPSISVLREQNSSSRDVNKFDLKEEDYLKSLWIGCAEGLIKCSWKEQELEEKSAEIIECDTLYCSYAHDGPVTEITRSPHLQNILLTVGGQVFAIWSDNYMDSPLFWRKTCSKYTTCCWANEPGVFLLGSQDGSLEVWDIKNESNKPVLLQVVSTNSITHLILLESSVFGSAKMFGVGDRGGLFRVLKEPEIVSCNDALERMDWFEEYAWRELRRKKVFTVWQNDFLANDPAVIAKRSARRDAERKREAEEARERLRREQEARLRLEIEKRARDAPIPKDIAWKSKQFDRMKEDLLNKKKLIPSVLEAKRLPLVVLNAEREAKLEKVREKIAHRDAYFLNELSAEFLQILESKVEVAKFEKAIKLEKSTDDYMQRFTELKRRFNEEIANLIVSDCVDK</sequence>
<feature type="coiled-coil region" evidence="5">
    <location>
        <begin position="804"/>
        <end position="834"/>
    </location>
</feature>
<keyword evidence="4" id="KW-0677">Repeat</keyword>
<dbReference type="KEGG" id="ccal:108632214"/>
<dbReference type="GO" id="GO:0045503">
    <property type="term" value="F:dynein light chain binding"/>
    <property type="evidence" value="ECO:0007669"/>
    <property type="project" value="TreeGrafter"/>
</dbReference>
<dbReference type="GO" id="GO:0036159">
    <property type="term" value="P:inner dynein arm assembly"/>
    <property type="evidence" value="ECO:0007669"/>
    <property type="project" value="TreeGrafter"/>
</dbReference>
<dbReference type="InterPro" id="IPR036322">
    <property type="entry name" value="WD40_repeat_dom_sf"/>
</dbReference>
<dbReference type="GeneID" id="108632214"/>
<dbReference type="GO" id="GO:0045504">
    <property type="term" value="F:dynein heavy chain binding"/>
    <property type="evidence" value="ECO:0007669"/>
    <property type="project" value="TreeGrafter"/>
</dbReference>
<evidence type="ECO:0000313" key="7">
    <source>
        <dbReference type="Proteomes" id="UP000694925"/>
    </source>
</evidence>
<dbReference type="SUPFAM" id="SSF50978">
    <property type="entry name" value="WD40 repeat-like"/>
    <property type="match status" value="1"/>
</dbReference>
<name>A0AAJ7NF62_9HYME</name>
<dbReference type="Gene3D" id="2.130.10.10">
    <property type="entry name" value="YVTN repeat-like/Quinoprotein amine dehydrogenase"/>
    <property type="match status" value="2"/>
</dbReference>
<organism evidence="7 8">
    <name type="scientific">Ceratina calcarata</name>
    <dbReference type="NCBI Taxonomy" id="156304"/>
    <lineage>
        <taxon>Eukaryota</taxon>
        <taxon>Metazoa</taxon>
        <taxon>Ecdysozoa</taxon>
        <taxon>Arthropoda</taxon>
        <taxon>Hexapoda</taxon>
        <taxon>Insecta</taxon>
        <taxon>Pterygota</taxon>
        <taxon>Neoptera</taxon>
        <taxon>Endopterygota</taxon>
        <taxon>Hymenoptera</taxon>
        <taxon>Apocrita</taxon>
        <taxon>Aculeata</taxon>
        <taxon>Apoidea</taxon>
        <taxon>Anthophila</taxon>
        <taxon>Apidae</taxon>
        <taxon>Ceratina</taxon>
        <taxon>Zadontomerus</taxon>
    </lineage>
</organism>
<feature type="compositionally biased region" description="Acidic residues" evidence="6">
    <location>
        <begin position="259"/>
        <end position="276"/>
    </location>
</feature>
<keyword evidence="3" id="KW-0853">WD repeat</keyword>
<dbReference type="InterPro" id="IPR050687">
    <property type="entry name" value="Dynein_IC"/>
</dbReference>
<dbReference type="GO" id="GO:0060294">
    <property type="term" value="P:cilium movement involved in cell motility"/>
    <property type="evidence" value="ECO:0007669"/>
    <property type="project" value="TreeGrafter"/>
</dbReference>
<reference evidence="8" key="1">
    <citation type="submission" date="2025-08" db="UniProtKB">
        <authorList>
            <consortium name="RefSeq"/>
        </authorList>
    </citation>
    <scope>IDENTIFICATION</scope>
    <source>
        <tissue evidence="8">Whole body</tissue>
    </source>
</reference>
<protein>
    <submittedName>
        <fullName evidence="8">WD repeat-containing protein 63-like</fullName>
    </submittedName>
</protein>
<evidence type="ECO:0000256" key="6">
    <source>
        <dbReference type="SAM" id="MobiDB-lite"/>
    </source>
</evidence>
<evidence type="ECO:0000256" key="5">
    <source>
        <dbReference type="SAM" id="Coils"/>
    </source>
</evidence>
<dbReference type="InterPro" id="IPR001680">
    <property type="entry name" value="WD40_rpt"/>
</dbReference>
<gene>
    <name evidence="8" type="primary">LOC108632214</name>
</gene>
<evidence type="ECO:0000256" key="1">
    <source>
        <dbReference type="ARBA" id="ARBA00004496"/>
    </source>
</evidence>
<feature type="compositionally biased region" description="Basic and acidic residues" evidence="6">
    <location>
        <begin position="282"/>
        <end position="299"/>
    </location>
</feature>
<dbReference type="PANTHER" id="PTHR12442">
    <property type="entry name" value="DYNEIN INTERMEDIATE CHAIN"/>
    <property type="match status" value="1"/>
</dbReference>
<dbReference type="InterPro" id="IPR015943">
    <property type="entry name" value="WD40/YVTN_repeat-like_dom_sf"/>
</dbReference>
<dbReference type="PANTHER" id="PTHR12442:SF5">
    <property type="entry name" value="DYNEIN AXONEMAL INTERMEDIATE CHAIN 3"/>
    <property type="match status" value="1"/>
</dbReference>
<dbReference type="AlphaFoldDB" id="A0AAJ7NF62"/>
<evidence type="ECO:0000256" key="2">
    <source>
        <dbReference type="ARBA" id="ARBA00022490"/>
    </source>
</evidence>
<evidence type="ECO:0000256" key="4">
    <source>
        <dbReference type="ARBA" id="ARBA00022737"/>
    </source>
</evidence>
<feature type="region of interest" description="Disordered" evidence="6">
    <location>
        <begin position="259"/>
        <end position="299"/>
    </location>
</feature>
<dbReference type="SMART" id="SM00320">
    <property type="entry name" value="WD40"/>
    <property type="match status" value="4"/>
</dbReference>
<dbReference type="RefSeq" id="XP_017892136.2">
    <property type="nucleotide sequence ID" value="XM_018036647.2"/>
</dbReference>